<reference evidence="2" key="1">
    <citation type="submission" date="2023-03" db="EMBL/GenBank/DDBJ databases">
        <title>Massive genome expansion in bonnet fungi (Mycena s.s.) driven by repeated elements and novel gene families across ecological guilds.</title>
        <authorList>
            <consortium name="Lawrence Berkeley National Laboratory"/>
            <person name="Harder C.B."/>
            <person name="Miyauchi S."/>
            <person name="Viragh M."/>
            <person name="Kuo A."/>
            <person name="Thoen E."/>
            <person name="Andreopoulos B."/>
            <person name="Lu D."/>
            <person name="Skrede I."/>
            <person name="Drula E."/>
            <person name="Henrissat B."/>
            <person name="Morin E."/>
            <person name="Kohler A."/>
            <person name="Barry K."/>
            <person name="LaButti K."/>
            <person name="Morin E."/>
            <person name="Salamov A."/>
            <person name="Lipzen A."/>
            <person name="Mereny Z."/>
            <person name="Hegedus B."/>
            <person name="Baldrian P."/>
            <person name="Stursova M."/>
            <person name="Weitz H."/>
            <person name="Taylor A."/>
            <person name="Grigoriev I.V."/>
            <person name="Nagy L.G."/>
            <person name="Martin F."/>
            <person name="Kauserud H."/>
        </authorList>
    </citation>
    <scope>NUCLEOTIDE SEQUENCE</scope>
    <source>
        <strain evidence="2">CBHHK200</strain>
    </source>
</reference>
<comment type="caution">
    <text evidence="2">The sequence shown here is derived from an EMBL/GenBank/DDBJ whole genome shotgun (WGS) entry which is preliminary data.</text>
</comment>
<gene>
    <name evidence="2" type="ORF">C8F04DRAFT_1102400</name>
</gene>
<dbReference type="AlphaFoldDB" id="A0AAD6X438"/>
<protein>
    <submittedName>
        <fullName evidence="2">Uncharacterized protein</fullName>
    </submittedName>
</protein>
<feature type="coiled-coil region" evidence="1">
    <location>
        <begin position="69"/>
        <end position="103"/>
    </location>
</feature>
<evidence type="ECO:0000313" key="2">
    <source>
        <dbReference type="EMBL" id="KAJ7034146.1"/>
    </source>
</evidence>
<evidence type="ECO:0000313" key="3">
    <source>
        <dbReference type="Proteomes" id="UP001218188"/>
    </source>
</evidence>
<accession>A0AAD6X438</accession>
<evidence type="ECO:0000256" key="1">
    <source>
        <dbReference type="SAM" id="Coils"/>
    </source>
</evidence>
<dbReference type="Proteomes" id="UP001218188">
    <property type="component" value="Unassembled WGS sequence"/>
</dbReference>
<dbReference type="EMBL" id="JARJCM010000059">
    <property type="protein sequence ID" value="KAJ7034146.1"/>
    <property type="molecule type" value="Genomic_DNA"/>
</dbReference>
<keyword evidence="1" id="KW-0175">Coiled coil</keyword>
<sequence length="321" mass="36166">MPSITAVLVSPGRPNRILQINSPTIRALDSADLKDFDADSSWGEIRSVQLEEQDDGTLHCTRERPATRHDNLKASGRELRRETETLQAKVAELERQRSEDRIQFIDLSLHTKRTQLEKVELVERYESIAVCLRAFNDVIFDETRTGGLTKSEKSMLKRRSVSYSMLTELITFDIEDFKETHLPLSKTSQTFIATVNKALMLLAPQELAFCKELEAQLKEVSPGRHAQQHPRLDASTVRNTVRSLIDSSHLSTLEALINSNPQRIRKDDDKDETDRSLFAAAGSLNEPHILKNEITKLEEELKKLRAGLAAQGGDADRGADP</sequence>
<proteinExistence type="predicted"/>
<name>A0AAD6X438_9AGAR</name>
<organism evidence="2 3">
    <name type="scientific">Mycena alexandri</name>
    <dbReference type="NCBI Taxonomy" id="1745969"/>
    <lineage>
        <taxon>Eukaryota</taxon>
        <taxon>Fungi</taxon>
        <taxon>Dikarya</taxon>
        <taxon>Basidiomycota</taxon>
        <taxon>Agaricomycotina</taxon>
        <taxon>Agaricomycetes</taxon>
        <taxon>Agaricomycetidae</taxon>
        <taxon>Agaricales</taxon>
        <taxon>Marasmiineae</taxon>
        <taxon>Mycenaceae</taxon>
        <taxon>Mycena</taxon>
    </lineage>
</organism>
<keyword evidence="3" id="KW-1185">Reference proteome</keyword>